<dbReference type="PROSITE" id="PS00108">
    <property type="entry name" value="PROTEIN_KINASE_ST"/>
    <property type="match status" value="1"/>
</dbReference>
<dbReference type="Gene3D" id="3.30.200.20">
    <property type="entry name" value="Phosphorylase Kinase, domain 1"/>
    <property type="match status" value="1"/>
</dbReference>
<dbReference type="PANTHER" id="PTHR24346:SF72">
    <property type="entry name" value="CAMK PROTEIN KINASE"/>
    <property type="match status" value="1"/>
</dbReference>
<dbReference type="GeneID" id="42005040"/>
<dbReference type="InterPro" id="IPR011009">
    <property type="entry name" value="Kinase-like_dom_sf"/>
</dbReference>
<keyword evidence="1 3" id="KW-0547">Nucleotide-binding</keyword>
<dbReference type="GO" id="GO:0005829">
    <property type="term" value="C:cytosol"/>
    <property type="evidence" value="ECO:0007669"/>
    <property type="project" value="TreeGrafter"/>
</dbReference>
<feature type="compositionally biased region" description="Low complexity" evidence="4">
    <location>
        <begin position="246"/>
        <end position="265"/>
    </location>
</feature>
<dbReference type="EMBL" id="QEAO01000022">
    <property type="protein sequence ID" value="TPX33175.1"/>
    <property type="molecule type" value="Genomic_DNA"/>
</dbReference>
<name>A0A507C6R9_9FUNG</name>
<dbReference type="Gene3D" id="1.10.510.10">
    <property type="entry name" value="Transferase(Phosphotransferase) domain 1"/>
    <property type="match status" value="1"/>
</dbReference>
<dbReference type="GO" id="GO:0004674">
    <property type="term" value="F:protein serine/threonine kinase activity"/>
    <property type="evidence" value="ECO:0007669"/>
    <property type="project" value="TreeGrafter"/>
</dbReference>
<dbReference type="PROSITE" id="PS50011">
    <property type="entry name" value="PROTEIN_KINASE_DOM"/>
    <property type="match status" value="1"/>
</dbReference>
<dbReference type="STRING" id="1806994.A0A507C6R9"/>
<dbReference type="Proteomes" id="UP000319731">
    <property type="component" value="Unassembled WGS sequence"/>
</dbReference>
<dbReference type="CDD" id="cd23767">
    <property type="entry name" value="IQCD"/>
    <property type="match status" value="1"/>
</dbReference>
<dbReference type="GO" id="GO:0045719">
    <property type="term" value="P:negative regulation of glycogen biosynthetic process"/>
    <property type="evidence" value="ECO:0007669"/>
    <property type="project" value="TreeGrafter"/>
</dbReference>
<feature type="compositionally biased region" description="Basic and acidic residues" evidence="4">
    <location>
        <begin position="66"/>
        <end position="76"/>
    </location>
</feature>
<gene>
    <name evidence="6" type="ORF">SmJEL517_g03815</name>
</gene>
<dbReference type="GO" id="GO:0005524">
    <property type="term" value="F:ATP binding"/>
    <property type="evidence" value="ECO:0007669"/>
    <property type="project" value="UniProtKB-UniRule"/>
</dbReference>
<feature type="compositionally biased region" description="Pro residues" evidence="4">
    <location>
        <begin position="184"/>
        <end position="197"/>
    </location>
</feature>
<feature type="region of interest" description="Disordered" evidence="4">
    <location>
        <begin position="692"/>
        <end position="717"/>
    </location>
</feature>
<dbReference type="SUPFAM" id="SSF56112">
    <property type="entry name" value="Protein kinase-like (PK-like)"/>
    <property type="match status" value="1"/>
</dbReference>
<evidence type="ECO:0000259" key="5">
    <source>
        <dbReference type="PROSITE" id="PS50011"/>
    </source>
</evidence>
<feature type="compositionally biased region" description="Polar residues" evidence="4">
    <location>
        <begin position="204"/>
        <end position="215"/>
    </location>
</feature>
<feature type="region of interest" description="Disordered" evidence="4">
    <location>
        <begin position="27"/>
        <end position="110"/>
    </location>
</feature>
<dbReference type="Pfam" id="PF00612">
    <property type="entry name" value="IQ"/>
    <property type="match status" value="2"/>
</dbReference>
<dbReference type="InterPro" id="IPR017441">
    <property type="entry name" value="Protein_kinase_ATP_BS"/>
</dbReference>
<feature type="compositionally biased region" description="Polar residues" evidence="4">
    <location>
        <begin position="95"/>
        <end position="106"/>
    </location>
</feature>
<evidence type="ECO:0000256" key="1">
    <source>
        <dbReference type="ARBA" id="ARBA00022741"/>
    </source>
</evidence>
<keyword evidence="2 3" id="KW-0067">ATP-binding</keyword>
<dbReference type="PROSITE" id="PS00107">
    <property type="entry name" value="PROTEIN_KINASE_ATP"/>
    <property type="match status" value="1"/>
</dbReference>
<dbReference type="InterPro" id="IPR008271">
    <property type="entry name" value="Ser/Thr_kinase_AS"/>
</dbReference>
<dbReference type="Gene3D" id="1.20.5.190">
    <property type="match status" value="1"/>
</dbReference>
<accession>A0A507C6R9</accession>
<dbReference type="Pfam" id="PF00069">
    <property type="entry name" value="Pkinase"/>
    <property type="match status" value="2"/>
</dbReference>
<feature type="compositionally biased region" description="Polar residues" evidence="4">
    <location>
        <begin position="28"/>
        <end position="65"/>
    </location>
</feature>
<sequence length="850" mass="94816">MASKPAPAHSRTTNRPQITLFATLFHGQPSTKGSNQIANSGLNSSKQALLNTTPSGAPSFLSNPWRQDRDQQDQKIHAQFLASNNKKSERKGRAQSGSDATTTLSTDKPAATLKKRRSLLSHFGRKGAVEAAKIDALAAASNAAIKAPVQKGPVESAPIDGIAPAAERGEVVAPVQPVASRSRIPPPPLKSPPPPPLVKKLSSTSEQVSKNTSSKHPPRPAHTLPTNEPKKLLIPAAASMAPRDPISPSSITSTSSSSFSVSNNSDNGDDEERDARHLEVLKIMNGTTKLPKDFEAKYAVGELLGDGAFGFVLSATRKIDQKEVAVKFIIRKKLPKDFYTMTKDGMLPSEIVILKSLHHANIIPYYDHYVEEVHIILVTELFGTQWDPTVLDPTKNAVPEKKKPLGNSKPANAIVECSPLFRLTEEQEKQIKRRTSCDLFECIDAHGKLPIPIAIKIFSQIVLAVEYMDKYHIVHRDLKDENIVIDADYNIKIIDFGSASYIPTTENGYFKSFNGTAHFASPEIARGYAYRGPEAEVWCLGVLLYTIIFGENPFNSKAEIVRGVYKLPVDIDEGLRDLLNITLAYEPHKRASIKDVAHHPFIRKQCEQLRSRTSDTMEPRDAATKIQSYYRGYIDRKRIIPLVKAHVERLQASDDLRRIGKSLSARERLLIKLKNSSLNDVKEESARTIQKHFRGYRSRSRSRANSPQRQGPDAAESATVVVLDIPEPTQQEIEHTVLSALRKSAIRVSDRISNEEGIHYGCDLHVSDANEKWDEFRKEYASRSFTDEKELLAKAAETRTFVDVITRTSTLTEDLESLVIPEHLRPKVLERHRYELKAIQKKWWEQDIPI</sequence>
<dbReference type="GO" id="GO:0035556">
    <property type="term" value="P:intracellular signal transduction"/>
    <property type="evidence" value="ECO:0007669"/>
    <property type="project" value="TreeGrafter"/>
</dbReference>
<dbReference type="OrthoDB" id="10252171at2759"/>
<evidence type="ECO:0000256" key="2">
    <source>
        <dbReference type="ARBA" id="ARBA00022840"/>
    </source>
</evidence>
<dbReference type="AlphaFoldDB" id="A0A507C6R9"/>
<dbReference type="SMART" id="SM00015">
    <property type="entry name" value="IQ"/>
    <property type="match status" value="2"/>
</dbReference>
<dbReference type="PROSITE" id="PS50096">
    <property type="entry name" value="IQ"/>
    <property type="match status" value="2"/>
</dbReference>
<protein>
    <recommendedName>
        <fullName evidence="5">Protein kinase domain-containing protein</fullName>
    </recommendedName>
</protein>
<feature type="domain" description="Protein kinase" evidence="5">
    <location>
        <begin position="298"/>
        <end position="602"/>
    </location>
</feature>
<keyword evidence="7" id="KW-1185">Reference proteome</keyword>
<dbReference type="InterPro" id="IPR000048">
    <property type="entry name" value="IQ_motif_EF-hand-BS"/>
</dbReference>
<dbReference type="GO" id="GO:0005634">
    <property type="term" value="C:nucleus"/>
    <property type="evidence" value="ECO:0007669"/>
    <property type="project" value="TreeGrafter"/>
</dbReference>
<dbReference type="RefSeq" id="XP_031024217.1">
    <property type="nucleotide sequence ID" value="XM_031169743.1"/>
</dbReference>
<feature type="region of interest" description="Disordered" evidence="4">
    <location>
        <begin position="178"/>
        <end position="272"/>
    </location>
</feature>
<feature type="compositionally biased region" description="Basic residues" evidence="4">
    <location>
        <begin position="692"/>
        <end position="702"/>
    </location>
</feature>
<comment type="caution">
    <text evidence="6">The sequence shown here is derived from an EMBL/GenBank/DDBJ whole genome shotgun (WGS) entry which is preliminary data.</text>
</comment>
<evidence type="ECO:0000313" key="6">
    <source>
        <dbReference type="EMBL" id="TPX33175.1"/>
    </source>
</evidence>
<feature type="binding site" evidence="3">
    <location>
        <position position="332"/>
    </location>
    <ligand>
        <name>ATP</name>
        <dbReference type="ChEBI" id="CHEBI:30616"/>
    </ligand>
</feature>
<reference evidence="6 7" key="1">
    <citation type="journal article" date="2019" name="Sci. Rep.">
        <title>Comparative genomics of chytrid fungi reveal insights into the obligate biotrophic and pathogenic lifestyle of Synchytrium endobioticum.</title>
        <authorList>
            <person name="van de Vossenberg B.T.L.H."/>
            <person name="Warris S."/>
            <person name="Nguyen H.D.T."/>
            <person name="van Gent-Pelzer M.P.E."/>
            <person name="Joly D.L."/>
            <person name="van de Geest H.C."/>
            <person name="Bonants P.J.M."/>
            <person name="Smith D.S."/>
            <person name="Levesque C.A."/>
            <person name="van der Lee T.A.J."/>
        </authorList>
    </citation>
    <scope>NUCLEOTIDE SEQUENCE [LARGE SCALE GENOMIC DNA]</scope>
    <source>
        <strain evidence="6 7">JEL517</strain>
    </source>
</reference>
<dbReference type="InterPro" id="IPR000719">
    <property type="entry name" value="Prot_kinase_dom"/>
</dbReference>
<evidence type="ECO:0000256" key="4">
    <source>
        <dbReference type="SAM" id="MobiDB-lite"/>
    </source>
</evidence>
<dbReference type="SMART" id="SM00220">
    <property type="entry name" value="S_TKc"/>
    <property type="match status" value="1"/>
</dbReference>
<organism evidence="6 7">
    <name type="scientific">Synchytrium microbalum</name>
    <dbReference type="NCBI Taxonomy" id="1806994"/>
    <lineage>
        <taxon>Eukaryota</taxon>
        <taxon>Fungi</taxon>
        <taxon>Fungi incertae sedis</taxon>
        <taxon>Chytridiomycota</taxon>
        <taxon>Chytridiomycota incertae sedis</taxon>
        <taxon>Chytridiomycetes</taxon>
        <taxon>Synchytriales</taxon>
        <taxon>Synchytriaceae</taxon>
        <taxon>Synchytrium</taxon>
    </lineage>
</organism>
<proteinExistence type="predicted"/>
<dbReference type="PANTHER" id="PTHR24346">
    <property type="entry name" value="MAP/MICROTUBULE AFFINITY-REGULATING KINASE"/>
    <property type="match status" value="1"/>
</dbReference>
<evidence type="ECO:0000256" key="3">
    <source>
        <dbReference type="PROSITE-ProRule" id="PRU10141"/>
    </source>
</evidence>
<evidence type="ECO:0000313" key="7">
    <source>
        <dbReference type="Proteomes" id="UP000319731"/>
    </source>
</evidence>